<evidence type="ECO:0000256" key="2">
    <source>
        <dbReference type="ARBA" id="ARBA00022670"/>
    </source>
</evidence>
<comment type="similarity">
    <text evidence="1 5">Belongs to the peptidase C14A family.</text>
</comment>
<evidence type="ECO:0000256" key="5">
    <source>
        <dbReference type="RuleBase" id="RU003971"/>
    </source>
</evidence>
<dbReference type="PANTHER" id="PTHR47901:SF8">
    <property type="entry name" value="CASPASE-3"/>
    <property type="match status" value="1"/>
</dbReference>
<name>A0A9N9SI44_PHACE</name>
<dbReference type="OrthoDB" id="6097640at2759"/>
<evidence type="ECO:0000256" key="4">
    <source>
        <dbReference type="ARBA" id="ARBA00022801"/>
    </source>
</evidence>
<evidence type="ECO:0008006" key="11">
    <source>
        <dbReference type="Google" id="ProtNLM"/>
    </source>
</evidence>
<dbReference type="GO" id="GO:0006915">
    <property type="term" value="P:apoptotic process"/>
    <property type="evidence" value="ECO:0007669"/>
    <property type="project" value="UniProtKB-KW"/>
</dbReference>
<keyword evidence="4" id="KW-0378">Hydrolase</keyword>
<feature type="compositionally biased region" description="Polar residues" evidence="6">
    <location>
        <begin position="135"/>
        <end position="167"/>
    </location>
</feature>
<dbReference type="PANTHER" id="PTHR47901">
    <property type="entry name" value="CASPASE RECRUITMENT DOMAIN-CONTAINING PROTEIN 18"/>
    <property type="match status" value="1"/>
</dbReference>
<sequence length="416" mass="47102">MHIYMVLTKMWRKKKDNNVDNKTQINQGESSRTSTVLITTSGNITEYTTKQSSYSSTSKVTTTSVSSITRNEKIVPTSVLRNPDTANRNQEVSIQKLAPKKSLTSNGSISRTSLERDAKPYISHIPTESPGGYRSTFNRHQLQPFQSNQELTSTSFSRNTFPNQSRARSLDDTEVPTYSTSGKRRGKVLIINNVNFLDDKSDRAGALKDDESVSDLFKSMGFEVKVHRNLKKQIMIEKIKKFRSDRDLAKVDISVVMLMSHGNNIKGQMVMPGGYTEISGTDGKGLSIDEVLDEFDTKNCPGMEGKPKLFFFQCCRGDRSERIQTDAKPIKVVKQHGDMLIAHSTLPGFYSLRDTQKGSWYIQSICNVFKDHAKKHDVETMLKIVDENLSRCHPQYTQTTSYESRGFKRCYLNPIK</sequence>
<accession>A0A9N9SI44</accession>
<dbReference type="InterPro" id="IPR001309">
    <property type="entry name" value="Pept_C14_p20"/>
</dbReference>
<dbReference type="Gene3D" id="3.40.50.1460">
    <property type="match status" value="1"/>
</dbReference>
<evidence type="ECO:0000313" key="10">
    <source>
        <dbReference type="Proteomes" id="UP001153737"/>
    </source>
</evidence>
<dbReference type="SUPFAM" id="SSF52129">
    <property type="entry name" value="Caspase-like"/>
    <property type="match status" value="1"/>
</dbReference>
<dbReference type="PROSITE" id="PS50208">
    <property type="entry name" value="CASPASE_P20"/>
    <property type="match status" value="1"/>
</dbReference>
<dbReference type="Pfam" id="PF00656">
    <property type="entry name" value="Peptidase_C14"/>
    <property type="match status" value="1"/>
</dbReference>
<dbReference type="PRINTS" id="PR00376">
    <property type="entry name" value="IL1BCENZYME"/>
</dbReference>
<dbReference type="InterPro" id="IPR011600">
    <property type="entry name" value="Pept_C14_caspase"/>
</dbReference>
<proteinExistence type="inferred from homology"/>
<dbReference type="InterPro" id="IPR015917">
    <property type="entry name" value="Pept_C14A"/>
</dbReference>
<dbReference type="Proteomes" id="UP001153737">
    <property type="component" value="Chromosome 2"/>
</dbReference>
<keyword evidence="2" id="KW-0645">Protease</keyword>
<dbReference type="InterPro" id="IPR029030">
    <property type="entry name" value="Caspase-like_dom_sf"/>
</dbReference>
<organism evidence="9 10">
    <name type="scientific">Phaedon cochleariae</name>
    <name type="common">Mustard beetle</name>
    <dbReference type="NCBI Taxonomy" id="80249"/>
    <lineage>
        <taxon>Eukaryota</taxon>
        <taxon>Metazoa</taxon>
        <taxon>Ecdysozoa</taxon>
        <taxon>Arthropoda</taxon>
        <taxon>Hexapoda</taxon>
        <taxon>Insecta</taxon>
        <taxon>Pterygota</taxon>
        <taxon>Neoptera</taxon>
        <taxon>Endopterygota</taxon>
        <taxon>Coleoptera</taxon>
        <taxon>Polyphaga</taxon>
        <taxon>Cucujiformia</taxon>
        <taxon>Chrysomeloidea</taxon>
        <taxon>Chrysomelidae</taxon>
        <taxon>Chrysomelinae</taxon>
        <taxon>Chrysomelini</taxon>
        <taxon>Phaedon</taxon>
    </lineage>
</organism>
<protein>
    <recommendedName>
        <fullName evidence="11">Caspase-3</fullName>
    </recommendedName>
</protein>
<dbReference type="AlphaFoldDB" id="A0A9N9SI44"/>
<evidence type="ECO:0000259" key="8">
    <source>
        <dbReference type="PROSITE" id="PS50208"/>
    </source>
</evidence>
<dbReference type="GO" id="GO:0004197">
    <property type="term" value="F:cysteine-type endopeptidase activity"/>
    <property type="evidence" value="ECO:0007669"/>
    <property type="project" value="InterPro"/>
</dbReference>
<keyword evidence="10" id="KW-1185">Reference proteome</keyword>
<reference evidence="9" key="2">
    <citation type="submission" date="2022-10" db="EMBL/GenBank/DDBJ databases">
        <authorList>
            <consortium name="ENA_rothamsted_submissions"/>
            <consortium name="culmorum"/>
            <person name="King R."/>
        </authorList>
    </citation>
    <scope>NUCLEOTIDE SEQUENCE</scope>
</reference>
<dbReference type="EMBL" id="OU896708">
    <property type="protein sequence ID" value="CAG9819065.1"/>
    <property type="molecule type" value="Genomic_DNA"/>
</dbReference>
<dbReference type="InterPro" id="IPR002398">
    <property type="entry name" value="Pept_C14"/>
</dbReference>
<gene>
    <name evidence="9" type="ORF">PHAECO_LOCUS6904</name>
</gene>
<evidence type="ECO:0000259" key="7">
    <source>
        <dbReference type="PROSITE" id="PS50207"/>
    </source>
</evidence>
<evidence type="ECO:0000256" key="6">
    <source>
        <dbReference type="SAM" id="MobiDB-lite"/>
    </source>
</evidence>
<keyword evidence="3" id="KW-0053">Apoptosis</keyword>
<evidence type="ECO:0000313" key="9">
    <source>
        <dbReference type="EMBL" id="CAG9819065.1"/>
    </source>
</evidence>
<feature type="region of interest" description="Disordered" evidence="6">
    <location>
        <begin position="103"/>
        <end position="181"/>
    </location>
</feature>
<dbReference type="PROSITE" id="PS50207">
    <property type="entry name" value="CASPASE_P10"/>
    <property type="match status" value="1"/>
</dbReference>
<dbReference type="SMART" id="SM00115">
    <property type="entry name" value="CASc"/>
    <property type="match status" value="1"/>
</dbReference>
<reference evidence="9" key="1">
    <citation type="submission" date="2022-01" db="EMBL/GenBank/DDBJ databases">
        <authorList>
            <person name="King R."/>
        </authorList>
    </citation>
    <scope>NUCLEOTIDE SEQUENCE</scope>
</reference>
<dbReference type="GO" id="GO:0006508">
    <property type="term" value="P:proteolysis"/>
    <property type="evidence" value="ECO:0007669"/>
    <property type="project" value="UniProtKB-KW"/>
</dbReference>
<dbReference type="Gene3D" id="3.30.70.1470">
    <property type="entry name" value="Caspase-like"/>
    <property type="match status" value="1"/>
</dbReference>
<evidence type="ECO:0000256" key="1">
    <source>
        <dbReference type="ARBA" id="ARBA00010134"/>
    </source>
</evidence>
<feature type="domain" description="Caspase family p20" evidence="8">
    <location>
        <begin position="184"/>
        <end position="319"/>
    </location>
</feature>
<feature type="domain" description="Caspase family p10" evidence="7">
    <location>
        <begin position="329"/>
        <end position="414"/>
    </location>
</feature>
<feature type="compositionally biased region" description="Polar residues" evidence="6">
    <location>
        <begin position="103"/>
        <end position="112"/>
    </location>
</feature>
<evidence type="ECO:0000256" key="3">
    <source>
        <dbReference type="ARBA" id="ARBA00022703"/>
    </source>
</evidence>
<dbReference type="InterPro" id="IPR002138">
    <property type="entry name" value="Pept_C14_p10"/>
</dbReference>